<keyword evidence="7" id="KW-1185">Reference proteome</keyword>
<dbReference type="KEGG" id="beq:BEWA_021220"/>
<dbReference type="Pfam" id="PF01509">
    <property type="entry name" value="TruB_N"/>
    <property type="match status" value="1"/>
</dbReference>
<dbReference type="PANTHER" id="PTHR13767">
    <property type="entry name" value="TRNA-PSEUDOURIDINE SYNTHASE"/>
    <property type="match status" value="1"/>
</dbReference>
<reference evidence="6 7" key="1">
    <citation type="journal article" date="2012" name="BMC Genomics">
        <title>Comparative genomic analysis and phylogenetic position of Theileria equi.</title>
        <authorList>
            <person name="Kappmeyer L.S."/>
            <person name="Thiagarajan M."/>
            <person name="Herndon D.R."/>
            <person name="Ramsay J.D."/>
            <person name="Caler E."/>
            <person name="Djikeng A."/>
            <person name="Gillespie J.J."/>
            <person name="Lau A.O."/>
            <person name="Roalson E.H."/>
            <person name="Silva J.C."/>
            <person name="Silva M.G."/>
            <person name="Suarez C.E."/>
            <person name="Ueti M.W."/>
            <person name="Nene V.M."/>
            <person name="Mealey R.H."/>
            <person name="Knowles D.P."/>
            <person name="Brayton K.A."/>
        </authorList>
    </citation>
    <scope>NUCLEOTIDE SEQUENCE [LARGE SCALE GENOMIC DNA]</scope>
    <source>
        <strain evidence="6 7">WA</strain>
    </source>
</reference>
<sequence length="272" mass="30416">MILPIRSICYVFILLNVLYNGKVVSYNKITPFNSPINGFLNIYKPRGLRSGEIVTIVKNIILRDLNLNLKVGHGGTLDAFAEGILALGIGDATKGLGYFLKGCKEYYCTAEFGYETDTNDPRGEIVHTAPWDHITPEMLDKVINKMHGQQKQTAPAFSAKKIDGVALYRYARQKMPVPSVTKTIYVHSINRENLHEDLPKFTIRVRCSSGTYVRAIIKDIGIKLNSRATPLSLIRTKKCHLNVEDSISLYGLTGRDILAYLQPLPDVPTHLV</sequence>
<dbReference type="GO" id="GO:0005634">
    <property type="term" value="C:nucleus"/>
    <property type="evidence" value="ECO:0007669"/>
    <property type="project" value="TreeGrafter"/>
</dbReference>
<dbReference type="OrthoDB" id="9995526at2759"/>
<dbReference type="eggNOG" id="KOG2529">
    <property type="taxonomic scope" value="Eukaryota"/>
</dbReference>
<evidence type="ECO:0000256" key="2">
    <source>
        <dbReference type="ARBA" id="ARBA00012787"/>
    </source>
</evidence>
<organism evidence="6 7">
    <name type="scientific">Theileria equi strain WA</name>
    <dbReference type="NCBI Taxonomy" id="1537102"/>
    <lineage>
        <taxon>Eukaryota</taxon>
        <taxon>Sar</taxon>
        <taxon>Alveolata</taxon>
        <taxon>Apicomplexa</taxon>
        <taxon>Aconoidasida</taxon>
        <taxon>Piroplasmida</taxon>
        <taxon>Theileriidae</taxon>
        <taxon>Theileria</taxon>
    </lineage>
</organism>
<dbReference type="EC" id="5.4.99.25" evidence="2"/>
<dbReference type="GO" id="GO:1990481">
    <property type="term" value="P:mRNA pseudouridine synthesis"/>
    <property type="evidence" value="ECO:0007669"/>
    <property type="project" value="TreeGrafter"/>
</dbReference>
<comment type="similarity">
    <text evidence="1">Belongs to the pseudouridine synthase TruB family.</text>
</comment>
<gene>
    <name evidence="6" type="ORF">BEWA_021220</name>
</gene>
<keyword evidence="3" id="KW-0819">tRNA processing</keyword>
<dbReference type="PANTHER" id="PTHR13767:SF2">
    <property type="entry name" value="PSEUDOURIDYLATE SYNTHASE TRUB1"/>
    <property type="match status" value="1"/>
</dbReference>
<dbReference type="Proteomes" id="UP000031512">
    <property type="component" value="Chromosome 1"/>
</dbReference>
<evidence type="ECO:0000313" key="6">
    <source>
        <dbReference type="EMBL" id="AFZ79274.1"/>
    </source>
</evidence>
<dbReference type="InterPro" id="IPR020103">
    <property type="entry name" value="PsdUridine_synth_cat_dom_sf"/>
</dbReference>
<dbReference type="InterPro" id="IPR014780">
    <property type="entry name" value="tRNA_psdUridine_synth_TruB"/>
</dbReference>
<protein>
    <recommendedName>
        <fullName evidence="2">tRNA pseudouridine(55) synthase</fullName>
        <ecNumber evidence="2">5.4.99.25</ecNumber>
    </recommendedName>
</protein>
<dbReference type="NCBIfam" id="TIGR00431">
    <property type="entry name" value="TruB"/>
    <property type="match status" value="1"/>
</dbReference>
<evidence type="ECO:0000256" key="4">
    <source>
        <dbReference type="ARBA" id="ARBA00023235"/>
    </source>
</evidence>
<accession>L0AWI5</accession>
<dbReference type="EMBL" id="CP001669">
    <property type="protein sequence ID" value="AFZ79274.1"/>
    <property type="molecule type" value="Genomic_DNA"/>
</dbReference>
<evidence type="ECO:0000256" key="3">
    <source>
        <dbReference type="ARBA" id="ARBA00022694"/>
    </source>
</evidence>
<dbReference type="AlphaFoldDB" id="L0AWI5"/>
<dbReference type="GO" id="GO:0006400">
    <property type="term" value="P:tRNA modification"/>
    <property type="evidence" value="ECO:0007669"/>
    <property type="project" value="TreeGrafter"/>
</dbReference>
<dbReference type="HAMAP" id="MF_01080">
    <property type="entry name" value="TruB_bact"/>
    <property type="match status" value="1"/>
</dbReference>
<evidence type="ECO:0000259" key="5">
    <source>
        <dbReference type="Pfam" id="PF01509"/>
    </source>
</evidence>
<dbReference type="VEuPathDB" id="PiroplasmaDB:BEWA_021220"/>
<dbReference type="GO" id="GO:0003723">
    <property type="term" value="F:RNA binding"/>
    <property type="evidence" value="ECO:0007669"/>
    <property type="project" value="InterPro"/>
</dbReference>
<evidence type="ECO:0000313" key="7">
    <source>
        <dbReference type="Proteomes" id="UP000031512"/>
    </source>
</evidence>
<dbReference type="GO" id="GO:0160148">
    <property type="term" value="F:tRNA pseudouridine(55) synthase activity"/>
    <property type="evidence" value="ECO:0007669"/>
    <property type="project" value="UniProtKB-EC"/>
</dbReference>
<keyword evidence="4" id="KW-0413">Isomerase</keyword>
<proteinExistence type="inferred from homology"/>
<evidence type="ECO:0000256" key="1">
    <source>
        <dbReference type="ARBA" id="ARBA00008999"/>
    </source>
</evidence>
<name>L0AWI5_THEEQ</name>
<dbReference type="InterPro" id="IPR002501">
    <property type="entry name" value="PsdUridine_synth_N"/>
</dbReference>
<dbReference type="RefSeq" id="XP_004828940.1">
    <property type="nucleotide sequence ID" value="XM_004828883.1"/>
</dbReference>
<dbReference type="Gene3D" id="3.30.2350.10">
    <property type="entry name" value="Pseudouridine synthase"/>
    <property type="match status" value="1"/>
</dbReference>
<dbReference type="STRING" id="1537102.L0AWI5"/>
<feature type="domain" description="Pseudouridine synthase II N-terminal" evidence="5">
    <location>
        <begin position="70"/>
        <end position="213"/>
    </location>
</feature>
<dbReference type="GeneID" id="15805905"/>
<dbReference type="SUPFAM" id="SSF55120">
    <property type="entry name" value="Pseudouridine synthase"/>
    <property type="match status" value="1"/>
</dbReference>